<evidence type="ECO:0000313" key="2">
    <source>
        <dbReference type="EMBL" id="CAE7030927.1"/>
    </source>
</evidence>
<accession>A0A812IAE9</accession>
<dbReference type="EMBL" id="CAJNDS010000226">
    <property type="protein sequence ID" value="CAE7030927.1"/>
    <property type="molecule type" value="Genomic_DNA"/>
</dbReference>
<reference evidence="2" key="1">
    <citation type="submission" date="2021-02" db="EMBL/GenBank/DDBJ databases">
        <authorList>
            <person name="Dougan E. K."/>
            <person name="Rhodes N."/>
            <person name="Thang M."/>
            <person name="Chan C."/>
        </authorList>
    </citation>
    <scope>NUCLEOTIDE SEQUENCE</scope>
</reference>
<evidence type="ECO:0000313" key="3">
    <source>
        <dbReference type="Proteomes" id="UP000604046"/>
    </source>
</evidence>
<gene>
    <name evidence="2" type="ORF">SNAT2548_LOCUS3737</name>
</gene>
<feature type="transmembrane region" description="Helical" evidence="1">
    <location>
        <begin position="112"/>
        <end position="131"/>
    </location>
</feature>
<comment type="caution">
    <text evidence="2">The sequence shown here is derived from an EMBL/GenBank/DDBJ whole genome shotgun (WGS) entry which is preliminary data.</text>
</comment>
<dbReference type="Proteomes" id="UP000604046">
    <property type="component" value="Unassembled WGS sequence"/>
</dbReference>
<feature type="transmembrane region" description="Helical" evidence="1">
    <location>
        <begin position="73"/>
        <end position="100"/>
    </location>
</feature>
<keyword evidence="3" id="KW-1185">Reference proteome</keyword>
<sequence>MLCPKLALNPKTGRLKDKEKLSIERKGGEHRKPRFSGSMIPIQYQLLIVTPEVSLNMDTFVALWQSNLPAEFLYSHFLGMVLGYAICWRIVTVSLVVFLCDWAPSLRSWKAVGLDIFILLATNVCTVTGLYTSQYAYRHGVVAASVWLLTACLLACLFQLRPGKFCTREATE</sequence>
<evidence type="ECO:0000256" key="1">
    <source>
        <dbReference type="SAM" id="Phobius"/>
    </source>
</evidence>
<feature type="transmembrane region" description="Helical" evidence="1">
    <location>
        <begin position="137"/>
        <end position="158"/>
    </location>
</feature>
<protein>
    <submittedName>
        <fullName evidence="2">Uncharacterized protein</fullName>
    </submittedName>
</protein>
<dbReference type="AlphaFoldDB" id="A0A812IAE9"/>
<keyword evidence="1" id="KW-1133">Transmembrane helix</keyword>
<name>A0A812IAE9_9DINO</name>
<keyword evidence="1" id="KW-0812">Transmembrane</keyword>
<organism evidence="2 3">
    <name type="scientific">Symbiodinium natans</name>
    <dbReference type="NCBI Taxonomy" id="878477"/>
    <lineage>
        <taxon>Eukaryota</taxon>
        <taxon>Sar</taxon>
        <taxon>Alveolata</taxon>
        <taxon>Dinophyceae</taxon>
        <taxon>Suessiales</taxon>
        <taxon>Symbiodiniaceae</taxon>
        <taxon>Symbiodinium</taxon>
    </lineage>
</organism>
<keyword evidence="1" id="KW-0472">Membrane</keyword>
<proteinExistence type="predicted"/>